<evidence type="ECO:0000313" key="2">
    <source>
        <dbReference type="EMBL" id="QHW31736.1"/>
    </source>
</evidence>
<gene>
    <name evidence="2" type="ORF">GZH47_13405</name>
</gene>
<feature type="transmembrane region" description="Helical" evidence="1">
    <location>
        <begin position="6"/>
        <end position="22"/>
    </location>
</feature>
<dbReference type="InterPro" id="IPR058247">
    <property type="entry name" value="DUF1453"/>
</dbReference>
<dbReference type="Proteomes" id="UP000479114">
    <property type="component" value="Chromosome"/>
</dbReference>
<dbReference type="Pfam" id="PF07301">
    <property type="entry name" value="DUF1453"/>
    <property type="match status" value="1"/>
</dbReference>
<keyword evidence="1" id="KW-1133">Transmembrane helix</keyword>
<dbReference type="RefSeq" id="WP_162640542.1">
    <property type="nucleotide sequence ID" value="NZ_CP048286.1"/>
</dbReference>
<reference evidence="2 3" key="1">
    <citation type="submission" date="2020-02" db="EMBL/GenBank/DDBJ databases">
        <title>Paenibacillus sp. nov., isolated from rhizosphere soil of tomato.</title>
        <authorList>
            <person name="Weon H.-Y."/>
            <person name="Lee S.A."/>
        </authorList>
    </citation>
    <scope>NUCLEOTIDE SEQUENCE [LARGE SCALE GENOMIC DNA]</scope>
    <source>
        <strain evidence="2 3">14171R-81</strain>
    </source>
</reference>
<evidence type="ECO:0008006" key="4">
    <source>
        <dbReference type="Google" id="ProtNLM"/>
    </source>
</evidence>
<dbReference type="AlphaFoldDB" id="A0A6C0P0J1"/>
<dbReference type="EMBL" id="CP048286">
    <property type="protein sequence ID" value="QHW31736.1"/>
    <property type="molecule type" value="Genomic_DNA"/>
</dbReference>
<keyword evidence="1" id="KW-0472">Membrane</keyword>
<evidence type="ECO:0000256" key="1">
    <source>
        <dbReference type="SAM" id="Phobius"/>
    </source>
</evidence>
<keyword evidence="1" id="KW-0812">Transmembrane</keyword>
<proteinExistence type="predicted"/>
<feature type="transmembrane region" description="Helical" evidence="1">
    <location>
        <begin position="136"/>
        <end position="158"/>
    </location>
</feature>
<sequence length="170" mass="19094">MQQQIIIILVVCLVGYRIMKRVKSNFTWTVLKTRSLRIRMILFAVIGVVFLAEGGVSAAGIVSDVIGILIGVALGYIGSEMTSFEQRGTELYYRANVWIGSLVTALFIGRFAYRFYTMFEAGQDGGWQNMSPASSGSSWTSGLMLIMFAYYIVYYFLLMRHRGQSAGRVY</sequence>
<dbReference type="KEGG" id="prz:GZH47_13405"/>
<organism evidence="2 3">
    <name type="scientific">Paenibacillus rhizovicinus</name>
    <dbReference type="NCBI Taxonomy" id="2704463"/>
    <lineage>
        <taxon>Bacteria</taxon>
        <taxon>Bacillati</taxon>
        <taxon>Bacillota</taxon>
        <taxon>Bacilli</taxon>
        <taxon>Bacillales</taxon>
        <taxon>Paenibacillaceae</taxon>
        <taxon>Paenibacillus</taxon>
    </lineage>
</organism>
<feature type="transmembrane region" description="Helical" evidence="1">
    <location>
        <begin position="58"/>
        <end position="77"/>
    </location>
</feature>
<accession>A0A6C0P0J1</accession>
<feature type="transmembrane region" description="Helical" evidence="1">
    <location>
        <begin position="34"/>
        <end position="52"/>
    </location>
</feature>
<keyword evidence="3" id="KW-1185">Reference proteome</keyword>
<feature type="transmembrane region" description="Helical" evidence="1">
    <location>
        <begin position="97"/>
        <end position="116"/>
    </location>
</feature>
<name>A0A6C0P0J1_9BACL</name>
<protein>
    <recommendedName>
        <fullName evidence="4">DUF1453 domain-containing protein</fullName>
    </recommendedName>
</protein>
<evidence type="ECO:0000313" key="3">
    <source>
        <dbReference type="Proteomes" id="UP000479114"/>
    </source>
</evidence>